<dbReference type="PANTHER" id="PTHR43341">
    <property type="entry name" value="AMINO ACID PERMEASE"/>
    <property type="match status" value="1"/>
</dbReference>
<accession>A0A3E2HPZ9</accession>
<dbReference type="InterPro" id="IPR008271">
    <property type="entry name" value="Ser/Thr_kinase_AS"/>
</dbReference>
<feature type="transmembrane region" description="Helical" evidence="8">
    <location>
        <begin position="412"/>
        <end position="431"/>
    </location>
</feature>
<dbReference type="InterPro" id="IPR004840">
    <property type="entry name" value="Amino_acid_permease_CS"/>
</dbReference>
<dbReference type="STRING" id="5539.A0A3E2HPZ9"/>
<feature type="domain" description="Protein kinase" evidence="9">
    <location>
        <begin position="619"/>
        <end position="894"/>
    </location>
</feature>
<evidence type="ECO:0000256" key="4">
    <source>
        <dbReference type="ARBA" id="ARBA00022970"/>
    </source>
</evidence>
<dbReference type="PROSITE" id="PS00108">
    <property type="entry name" value="PROTEIN_KINASE_ST"/>
    <property type="match status" value="1"/>
</dbReference>
<dbReference type="Proteomes" id="UP000258309">
    <property type="component" value="Unassembled WGS sequence"/>
</dbReference>
<evidence type="ECO:0000313" key="11">
    <source>
        <dbReference type="Proteomes" id="UP000258309"/>
    </source>
</evidence>
<dbReference type="InterPro" id="IPR050524">
    <property type="entry name" value="APC_YAT"/>
</dbReference>
<evidence type="ECO:0000256" key="8">
    <source>
        <dbReference type="SAM" id="Phobius"/>
    </source>
</evidence>
<feature type="transmembrane region" description="Helical" evidence="8">
    <location>
        <begin position="443"/>
        <end position="466"/>
    </location>
</feature>
<evidence type="ECO:0000256" key="5">
    <source>
        <dbReference type="ARBA" id="ARBA00022989"/>
    </source>
</evidence>
<keyword evidence="3 8" id="KW-0812">Transmembrane</keyword>
<feature type="non-terminal residue" evidence="10">
    <location>
        <position position="1140"/>
    </location>
</feature>
<feature type="region of interest" description="Disordered" evidence="7">
    <location>
        <begin position="957"/>
        <end position="1009"/>
    </location>
</feature>
<dbReference type="Pfam" id="PF00324">
    <property type="entry name" value="AA_permease"/>
    <property type="match status" value="1"/>
</dbReference>
<keyword evidence="11" id="KW-1185">Reference proteome</keyword>
<dbReference type="FunFam" id="1.20.1740.10:FF:000006">
    <property type="entry name" value="General amino acid permease"/>
    <property type="match status" value="1"/>
</dbReference>
<keyword evidence="2" id="KW-0813">Transport</keyword>
<feature type="transmembrane region" description="Helical" evidence="8">
    <location>
        <begin position="272"/>
        <end position="293"/>
    </location>
</feature>
<gene>
    <name evidence="10" type="ORF">B7463_g863</name>
</gene>
<dbReference type="PROSITE" id="PS50011">
    <property type="entry name" value="PROTEIN_KINASE_DOM"/>
    <property type="match status" value="1"/>
</dbReference>
<evidence type="ECO:0000256" key="1">
    <source>
        <dbReference type="ARBA" id="ARBA00004141"/>
    </source>
</evidence>
<dbReference type="GO" id="GO:0004672">
    <property type="term" value="F:protein kinase activity"/>
    <property type="evidence" value="ECO:0007669"/>
    <property type="project" value="InterPro"/>
</dbReference>
<dbReference type="GO" id="GO:0005524">
    <property type="term" value="F:ATP binding"/>
    <property type="evidence" value="ECO:0007669"/>
    <property type="project" value="InterPro"/>
</dbReference>
<evidence type="ECO:0000256" key="6">
    <source>
        <dbReference type="ARBA" id="ARBA00023136"/>
    </source>
</evidence>
<evidence type="ECO:0000256" key="3">
    <source>
        <dbReference type="ARBA" id="ARBA00022692"/>
    </source>
</evidence>
<dbReference type="AlphaFoldDB" id="A0A3E2HPZ9"/>
<dbReference type="SUPFAM" id="SSF56112">
    <property type="entry name" value="Protein kinase-like (PK-like)"/>
    <property type="match status" value="1"/>
</dbReference>
<keyword evidence="4" id="KW-0029">Amino-acid transport</keyword>
<feature type="transmembrane region" description="Helical" evidence="8">
    <location>
        <begin position="354"/>
        <end position="379"/>
    </location>
</feature>
<feature type="transmembrane region" description="Helical" evidence="8">
    <location>
        <begin position="141"/>
        <end position="164"/>
    </location>
</feature>
<keyword evidence="6 8" id="KW-0472">Membrane</keyword>
<dbReference type="PANTHER" id="PTHR43341:SF9">
    <property type="entry name" value="DICARBOXYLIC AMINO ACID PERMEASE"/>
    <property type="match status" value="1"/>
</dbReference>
<dbReference type="Pfam" id="PF00069">
    <property type="entry name" value="Pkinase"/>
    <property type="match status" value="1"/>
</dbReference>
<dbReference type="EMBL" id="NCSJ02000008">
    <property type="protein sequence ID" value="RFU35445.1"/>
    <property type="molecule type" value="Genomic_DNA"/>
</dbReference>
<dbReference type="InterPro" id="IPR004841">
    <property type="entry name" value="AA-permease/SLC12A_dom"/>
</dbReference>
<feature type="non-terminal residue" evidence="10">
    <location>
        <position position="1"/>
    </location>
</feature>
<dbReference type="GO" id="GO:0015171">
    <property type="term" value="F:amino acid transmembrane transporter activity"/>
    <property type="evidence" value="ECO:0007669"/>
    <property type="project" value="TreeGrafter"/>
</dbReference>
<comment type="caution">
    <text evidence="10">The sequence shown here is derived from an EMBL/GenBank/DDBJ whole genome shotgun (WGS) entry which is preliminary data.</text>
</comment>
<name>A0A3E2HPZ9_SCYLI</name>
<evidence type="ECO:0000259" key="9">
    <source>
        <dbReference type="PROSITE" id="PS50011"/>
    </source>
</evidence>
<proteinExistence type="predicted"/>
<comment type="subcellular location">
    <subcellularLocation>
        <location evidence="1">Membrane</location>
        <topology evidence="1">Multi-pass membrane protein</topology>
    </subcellularLocation>
</comment>
<feature type="transmembrane region" description="Helical" evidence="8">
    <location>
        <begin position="108"/>
        <end position="129"/>
    </location>
</feature>
<dbReference type="OrthoDB" id="3900342at2759"/>
<protein>
    <recommendedName>
        <fullName evidence="9">Protein kinase domain-containing protein</fullName>
    </recommendedName>
</protein>
<feature type="transmembrane region" description="Helical" evidence="8">
    <location>
        <begin position="225"/>
        <end position="244"/>
    </location>
</feature>
<sequence>MYRNVILNVGSRQYSRLKVNGRIFCLILAMESVKSSSDNFHLKGEKNLELSHQTLYDTEHGTTAEIPAQGGLHRTLKARHLSMIALGGALGSGLLVTTGASLAKGGPAGLLISYCLIGFMVVLVLTAIGEMATWRPIASGFTGYATAYVDPALGFVLGYCYWFKYLLVVPTQLTATALVLQYWVPRERVNPGVWIAVFLIVIVLINVFGVRFFGELEFWMSSIKVTVVLGVILLSLILACGGGPNHDVTGFKYWSNPGAFNHFITTGSTGQFYASISVIVSATYAFLGTELICVTFGEASNPRHTIPRAIKLTFYRIILFYIITVFLLGMIVPYNSKLLVTANSTVTSANSSPFVVAIQIAGIKALPGILNGCILLFVFSAANSDLYVGSRTIYGLAMEGYAPAFLRRTNKAGAPVYCVLVCGIFACIGFLNVSTNSAIVFTYFTNLVTVFGMLAWLSLLITHVFFVRARRAQGIPDSELRYKAPLGGTYGSFDYKNFITGYLGIPVFVILYVGFKIIKKTETMKPATIDLFTGKQVVDDEEKEWLEKKRLEEESGHRPRDCCLGVDEFQWSRDEPQKAEASCSTPPTHATVRPDCIIEYHEISDTSRGWRRVPVTKVWRTERLLGRGGFGEVHLQSLESDKNAKRALKVIPTRGLTMSEADCQRELIAMMEFRKPKFKEAAVFVHFFGWFRTDDAMFLAMEYMAMGDLEQNLREIEDSLEHTEPALSEEETQEITRQILEGLKIMHVEGFAHRDLKPQNVFVVRKQPQWWVKIGDFGLTKQQTDQTAFRTHAGTEKYMAPELYHYVPDLDEATSEYTSAIDIWAVGCIIYRVIVGAVPFPSLLSLKNFCRDSTKVSLNIPPSMEEAGDFIKELLRPNPKNRPLASVALSSTWLLQKARPIINLQTMTMPDSMSLSASQGNYVTKSHKGLQSQYSMPTITQQSYRSSASELLEFPTRKPIGSLLKPPSSDSVDSRTKRPLRDISPGPQNLIQAPSNLLPGSSLGESRRSFPDLKQNQDAETAIAAEPRLINFLTDLRPRINAYANATEDDGKWRSEDSMKGLEAAQRELKKPRDAETKLTYDQNLGRTTSPMFPSRNRPRSALIHLMNDYQPKAEKQGLLSRMFKRDRHPNEKISYRSRT</sequence>
<dbReference type="Gene3D" id="1.10.510.10">
    <property type="entry name" value="Transferase(Phosphotransferase) domain 1"/>
    <property type="match status" value="1"/>
</dbReference>
<organism evidence="10 11">
    <name type="scientific">Scytalidium lignicola</name>
    <name type="common">Hyphomycete</name>
    <dbReference type="NCBI Taxonomy" id="5539"/>
    <lineage>
        <taxon>Eukaryota</taxon>
        <taxon>Fungi</taxon>
        <taxon>Dikarya</taxon>
        <taxon>Ascomycota</taxon>
        <taxon>Pezizomycotina</taxon>
        <taxon>Leotiomycetes</taxon>
        <taxon>Leotiomycetes incertae sedis</taxon>
        <taxon>Scytalidium</taxon>
    </lineage>
</organism>
<feature type="compositionally biased region" description="Polar residues" evidence="7">
    <location>
        <begin position="986"/>
        <end position="999"/>
    </location>
</feature>
<feature type="transmembrane region" description="Helical" evidence="8">
    <location>
        <begin position="81"/>
        <end position="102"/>
    </location>
</feature>
<feature type="transmembrane region" description="Helical" evidence="8">
    <location>
        <begin position="314"/>
        <end position="334"/>
    </location>
</feature>
<evidence type="ECO:0000313" key="10">
    <source>
        <dbReference type="EMBL" id="RFU35445.1"/>
    </source>
</evidence>
<feature type="transmembrane region" description="Helical" evidence="8">
    <location>
        <begin position="193"/>
        <end position="213"/>
    </location>
</feature>
<dbReference type="Gene3D" id="1.20.1740.10">
    <property type="entry name" value="Amino acid/polyamine transporter I"/>
    <property type="match status" value="1"/>
</dbReference>
<dbReference type="GO" id="GO:0016020">
    <property type="term" value="C:membrane"/>
    <property type="evidence" value="ECO:0007669"/>
    <property type="project" value="UniProtKB-SubCell"/>
</dbReference>
<evidence type="ECO:0000256" key="7">
    <source>
        <dbReference type="SAM" id="MobiDB-lite"/>
    </source>
</evidence>
<dbReference type="SMART" id="SM00220">
    <property type="entry name" value="S_TKc"/>
    <property type="match status" value="1"/>
</dbReference>
<reference evidence="10 11" key="1">
    <citation type="submission" date="2018-05" db="EMBL/GenBank/DDBJ databases">
        <title>Draft genome sequence of Scytalidium lignicola DSM 105466, a ubiquitous saprotrophic fungus.</title>
        <authorList>
            <person name="Buettner E."/>
            <person name="Gebauer A.M."/>
            <person name="Hofrichter M."/>
            <person name="Liers C."/>
            <person name="Kellner H."/>
        </authorList>
    </citation>
    <scope>NUCLEOTIDE SEQUENCE [LARGE SCALE GENOMIC DNA]</scope>
    <source>
        <strain evidence="10 11">DSM 105466</strain>
    </source>
</reference>
<feature type="transmembrane region" description="Helical" evidence="8">
    <location>
        <begin position="498"/>
        <end position="515"/>
    </location>
</feature>
<dbReference type="InterPro" id="IPR011009">
    <property type="entry name" value="Kinase-like_dom_sf"/>
</dbReference>
<dbReference type="PROSITE" id="PS00218">
    <property type="entry name" value="AMINO_ACID_PERMEASE_1"/>
    <property type="match status" value="1"/>
</dbReference>
<dbReference type="CDD" id="cd00180">
    <property type="entry name" value="PKc"/>
    <property type="match status" value="1"/>
</dbReference>
<keyword evidence="5 8" id="KW-1133">Transmembrane helix</keyword>
<evidence type="ECO:0000256" key="2">
    <source>
        <dbReference type="ARBA" id="ARBA00022448"/>
    </source>
</evidence>
<feature type="compositionally biased region" description="Basic and acidic residues" evidence="7">
    <location>
        <begin position="972"/>
        <end position="981"/>
    </location>
</feature>
<dbReference type="InterPro" id="IPR000719">
    <property type="entry name" value="Prot_kinase_dom"/>
</dbReference>